<dbReference type="OrthoDB" id="903856at2759"/>
<evidence type="ECO:0000256" key="7">
    <source>
        <dbReference type="ARBA" id="ARBA00047899"/>
    </source>
</evidence>
<comment type="catalytic activity">
    <reaction evidence="7">
        <text>L-threonyl-[protein] + ATP = O-phospho-L-threonyl-[protein] + ADP + H(+)</text>
        <dbReference type="Rhea" id="RHEA:46608"/>
        <dbReference type="Rhea" id="RHEA-COMP:11060"/>
        <dbReference type="Rhea" id="RHEA-COMP:11605"/>
        <dbReference type="ChEBI" id="CHEBI:15378"/>
        <dbReference type="ChEBI" id="CHEBI:30013"/>
        <dbReference type="ChEBI" id="CHEBI:30616"/>
        <dbReference type="ChEBI" id="CHEBI:61977"/>
        <dbReference type="ChEBI" id="CHEBI:456216"/>
        <dbReference type="EC" id="2.7.11.1"/>
    </reaction>
</comment>
<dbReference type="GO" id="GO:0004674">
    <property type="term" value="F:protein serine/threonine kinase activity"/>
    <property type="evidence" value="ECO:0007669"/>
    <property type="project" value="UniProtKB-KW"/>
</dbReference>
<dbReference type="EMBL" id="CACTIH010007288">
    <property type="protein sequence ID" value="CAA3007950.1"/>
    <property type="molecule type" value="Genomic_DNA"/>
</dbReference>
<keyword evidence="11" id="KW-1185">Reference proteome</keyword>
<dbReference type="Gramene" id="OE9A062415T1">
    <property type="protein sequence ID" value="OE9A062415C1"/>
    <property type="gene ID" value="OE9A062415"/>
</dbReference>
<evidence type="ECO:0000313" key="10">
    <source>
        <dbReference type="EMBL" id="CAA3007950.1"/>
    </source>
</evidence>
<dbReference type="InterPro" id="IPR051420">
    <property type="entry name" value="Ser_Thr_Kinases_DiverseReg"/>
</dbReference>
<evidence type="ECO:0000313" key="11">
    <source>
        <dbReference type="Proteomes" id="UP000594638"/>
    </source>
</evidence>
<feature type="non-terminal residue" evidence="10">
    <location>
        <position position="107"/>
    </location>
</feature>
<dbReference type="Pfam" id="PF00069">
    <property type="entry name" value="Pkinase"/>
    <property type="match status" value="1"/>
</dbReference>
<keyword evidence="6" id="KW-0067">ATP-binding</keyword>
<comment type="catalytic activity">
    <reaction evidence="8">
        <text>L-seryl-[protein] + ATP = O-phospho-L-seryl-[protein] + ADP + H(+)</text>
        <dbReference type="Rhea" id="RHEA:17989"/>
        <dbReference type="Rhea" id="RHEA-COMP:9863"/>
        <dbReference type="Rhea" id="RHEA-COMP:11604"/>
        <dbReference type="ChEBI" id="CHEBI:15378"/>
        <dbReference type="ChEBI" id="CHEBI:29999"/>
        <dbReference type="ChEBI" id="CHEBI:30616"/>
        <dbReference type="ChEBI" id="CHEBI:83421"/>
        <dbReference type="ChEBI" id="CHEBI:456216"/>
        <dbReference type="EC" id="2.7.11.1"/>
    </reaction>
</comment>
<evidence type="ECO:0000256" key="6">
    <source>
        <dbReference type="ARBA" id="ARBA00022840"/>
    </source>
</evidence>
<keyword evidence="5 10" id="KW-0418">Kinase</keyword>
<proteinExistence type="predicted"/>
<dbReference type="EC" id="2.7.11.1" evidence="1"/>
<gene>
    <name evidence="10" type="ORF">OLEA9_A062415</name>
</gene>
<dbReference type="Gene3D" id="1.10.510.10">
    <property type="entry name" value="Transferase(Phosphotransferase) domain 1"/>
    <property type="match status" value="1"/>
</dbReference>
<organism evidence="10 11">
    <name type="scientific">Olea europaea subsp. europaea</name>
    <dbReference type="NCBI Taxonomy" id="158383"/>
    <lineage>
        <taxon>Eukaryota</taxon>
        <taxon>Viridiplantae</taxon>
        <taxon>Streptophyta</taxon>
        <taxon>Embryophyta</taxon>
        <taxon>Tracheophyta</taxon>
        <taxon>Spermatophyta</taxon>
        <taxon>Magnoliopsida</taxon>
        <taxon>eudicotyledons</taxon>
        <taxon>Gunneridae</taxon>
        <taxon>Pentapetalae</taxon>
        <taxon>asterids</taxon>
        <taxon>lamiids</taxon>
        <taxon>Lamiales</taxon>
        <taxon>Oleaceae</taxon>
        <taxon>Oleeae</taxon>
        <taxon>Olea</taxon>
    </lineage>
</organism>
<evidence type="ECO:0000256" key="3">
    <source>
        <dbReference type="ARBA" id="ARBA00022679"/>
    </source>
</evidence>
<keyword evidence="4" id="KW-0547">Nucleotide-binding</keyword>
<dbReference type="PANTHER" id="PTHR48005:SF95">
    <property type="entry name" value="PROTEIN KINASE DOMAIN-CONTAINING PROTEIN"/>
    <property type="match status" value="1"/>
</dbReference>
<keyword evidence="10" id="KW-0675">Receptor</keyword>
<evidence type="ECO:0000259" key="9">
    <source>
        <dbReference type="PROSITE" id="PS50011"/>
    </source>
</evidence>
<evidence type="ECO:0000256" key="8">
    <source>
        <dbReference type="ARBA" id="ARBA00048679"/>
    </source>
</evidence>
<dbReference type="InterPro" id="IPR000719">
    <property type="entry name" value="Prot_kinase_dom"/>
</dbReference>
<evidence type="ECO:0000256" key="4">
    <source>
        <dbReference type="ARBA" id="ARBA00022741"/>
    </source>
</evidence>
<evidence type="ECO:0000256" key="1">
    <source>
        <dbReference type="ARBA" id="ARBA00012513"/>
    </source>
</evidence>
<accession>A0A8S0TPJ4</accession>
<dbReference type="AlphaFoldDB" id="A0A8S0TPJ4"/>
<comment type="caution">
    <text evidence="10">The sequence shown here is derived from an EMBL/GenBank/DDBJ whole genome shotgun (WGS) entry which is preliminary data.</text>
</comment>
<feature type="domain" description="Protein kinase" evidence="9">
    <location>
        <begin position="1"/>
        <end position="107"/>
    </location>
</feature>
<keyword evidence="3" id="KW-0808">Transferase</keyword>
<evidence type="ECO:0000256" key="5">
    <source>
        <dbReference type="ARBA" id="ARBA00022777"/>
    </source>
</evidence>
<sequence length="107" mass="12081">SLAGTYGYFASELVYTTKVTEKCDVYSFGVLALEVVKGKHPGEYIQYITTPSHGDLRMADLLDPRILYPTQEEETILMPVVKLAINCLHSNPQYRPTMHIVSDMLDK</sequence>
<protein>
    <recommendedName>
        <fullName evidence="1">non-specific serine/threonine protein kinase</fullName>
        <ecNumber evidence="1">2.7.11.1</ecNumber>
    </recommendedName>
</protein>
<reference evidence="10 11" key="1">
    <citation type="submission" date="2019-12" db="EMBL/GenBank/DDBJ databases">
        <authorList>
            <person name="Alioto T."/>
            <person name="Alioto T."/>
            <person name="Gomez Garrido J."/>
        </authorList>
    </citation>
    <scope>NUCLEOTIDE SEQUENCE [LARGE SCALE GENOMIC DNA]</scope>
</reference>
<dbReference type="InterPro" id="IPR011009">
    <property type="entry name" value="Kinase-like_dom_sf"/>
</dbReference>
<keyword evidence="2" id="KW-0723">Serine/threonine-protein kinase</keyword>
<name>A0A8S0TPJ4_OLEEU</name>
<evidence type="ECO:0000256" key="2">
    <source>
        <dbReference type="ARBA" id="ARBA00022527"/>
    </source>
</evidence>
<dbReference type="PANTHER" id="PTHR48005">
    <property type="entry name" value="LEUCINE RICH REPEAT KINASE 2"/>
    <property type="match status" value="1"/>
</dbReference>
<dbReference type="PROSITE" id="PS50011">
    <property type="entry name" value="PROTEIN_KINASE_DOM"/>
    <property type="match status" value="1"/>
</dbReference>
<dbReference type="Proteomes" id="UP000594638">
    <property type="component" value="Unassembled WGS sequence"/>
</dbReference>
<dbReference type="SUPFAM" id="SSF56112">
    <property type="entry name" value="Protein kinase-like (PK-like)"/>
    <property type="match status" value="1"/>
</dbReference>
<dbReference type="GO" id="GO:0005524">
    <property type="term" value="F:ATP binding"/>
    <property type="evidence" value="ECO:0007669"/>
    <property type="project" value="UniProtKB-KW"/>
</dbReference>